<sequence>MCLRKRGRYHKRPRYNFAELVCSLHQAGPEIGFKSCYSMKMGTCTARSKWC</sequence>
<evidence type="ECO:0000313" key="1">
    <source>
        <dbReference type="EMBL" id="JAE00661.1"/>
    </source>
</evidence>
<accession>A0A0A9ES30</accession>
<dbReference type="AlphaFoldDB" id="A0A0A9ES30"/>
<name>A0A0A9ES30_ARUDO</name>
<reference evidence="1" key="1">
    <citation type="submission" date="2014-09" db="EMBL/GenBank/DDBJ databases">
        <authorList>
            <person name="Magalhaes I.L.F."/>
            <person name="Oliveira U."/>
            <person name="Santos F.R."/>
            <person name="Vidigal T.H.D.A."/>
            <person name="Brescovit A.D."/>
            <person name="Santos A.J."/>
        </authorList>
    </citation>
    <scope>NUCLEOTIDE SEQUENCE</scope>
    <source>
        <tissue evidence="1">Shoot tissue taken approximately 20 cm above the soil surface</tissue>
    </source>
</reference>
<dbReference type="EMBL" id="GBRH01197235">
    <property type="protein sequence ID" value="JAE00661.1"/>
    <property type="molecule type" value="Transcribed_RNA"/>
</dbReference>
<reference evidence="1" key="2">
    <citation type="journal article" date="2015" name="Data Brief">
        <title>Shoot transcriptome of the giant reed, Arundo donax.</title>
        <authorList>
            <person name="Barrero R.A."/>
            <person name="Guerrero F.D."/>
            <person name="Moolhuijzen P."/>
            <person name="Goolsby J.A."/>
            <person name="Tidwell J."/>
            <person name="Bellgard S.E."/>
            <person name="Bellgard M.I."/>
        </authorList>
    </citation>
    <scope>NUCLEOTIDE SEQUENCE</scope>
    <source>
        <tissue evidence="1">Shoot tissue taken approximately 20 cm above the soil surface</tissue>
    </source>
</reference>
<proteinExistence type="predicted"/>
<protein>
    <submittedName>
        <fullName evidence="1">Uncharacterized protein</fullName>
    </submittedName>
</protein>
<organism evidence="1">
    <name type="scientific">Arundo donax</name>
    <name type="common">Giant reed</name>
    <name type="synonym">Donax arundinaceus</name>
    <dbReference type="NCBI Taxonomy" id="35708"/>
    <lineage>
        <taxon>Eukaryota</taxon>
        <taxon>Viridiplantae</taxon>
        <taxon>Streptophyta</taxon>
        <taxon>Embryophyta</taxon>
        <taxon>Tracheophyta</taxon>
        <taxon>Spermatophyta</taxon>
        <taxon>Magnoliopsida</taxon>
        <taxon>Liliopsida</taxon>
        <taxon>Poales</taxon>
        <taxon>Poaceae</taxon>
        <taxon>PACMAD clade</taxon>
        <taxon>Arundinoideae</taxon>
        <taxon>Arundineae</taxon>
        <taxon>Arundo</taxon>
    </lineage>
</organism>